<keyword evidence="2" id="KW-1003">Cell membrane</keyword>
<keyword evidence="4 7" id="KW-1133">Transmembrane helix</keyword>
<reference evidence="9" key="1">
    <citation type="journal article" date="2014" name="Int. J. Syst. Evol. Microbiol.">
        <title>Complete genome sequence of Corynebacterium casei LMG S-19264T (=DSM 44701T), isolated from a smear-ripened cheese.</title>
        <authorList>
            <consortium name="US DOE Joint Genome Institute (JGI-PGF)"/>
            <person name="Walter F."/>
            <person name="Albersmeier A."/>
            <person name="Kalinowski J."/>
            <person name="Ruckert C."/>
        </authorList>
    </citation>
    <scope>NUCLEOTIDE SEQUENCE</scope>
    <source>
        <strain evidence="9">JCM 4122</strain>
    </source>
</reference>
<feature type="transmembrane region" description="Helical" evidence="7">
    <location>
        <begin position="892"/>
        <end position="920"/>
    </location>
</feature>
<protein>
    <recommendedName>
        <fullName evidence="8">ABC3 transporter permease C-terminal domain-containing protein</fullName>
    </recommendedName>
</protein>
<reference evidence="9" key="2">
    <citation type="submission" date="2020-09" db="EMBL/GenBank/DDBJ databases">
        <authorList>
            <person name="Sun Q."/>
            <person name="Ohkuma M."/>
        </authorList>
    </citation>
    <scope>NUCLEOTIDE SEQUENCE</scope>
    <source>
        <strain evidence="9">JCM 4122</strain>
    </source>
</reference>
<dbReference type="RefSeq" id="WP_190040694.1">
    <property type="nucleotide sequence ID" value="NZ_BNBE01000001.1"/>
</dbReference>
<dbReference type="GO" id="GO:0022857">
    <property type="term" value="F:transmembrane transporter activity"/>
    <property type="evidence" value="ECO:0007669"/>
    <property type="project" value="TreeGrafter"/>
</dbReference>
<feature type="transmembrane region" description="Helical" evidence="7">
    <location>
        <begin position="855"/>
        <end position="880"/>
    </location>
</feature>
<name>A0A919EHV9_STRFL</name>
<evidence type="ECO:0000313" key="10">
    <source>
        <dbReference type="Proteomes" id="UP000632849"/>
    </source>
</evidence>
<feature type="transmembrane region" description="Helical" evidence="7">
    <location>
        <begin position="811"/>
        <end position="835"/>
    </location>
</feature>
<organism evidence="9 10">
    <name type="scientific">Streptomyces filamentosus</name>
    <name type="common">Streptomyces roseosporus</name>
    <dbReference type="NCBI Taxonomy" id="67294"/>
    <lineage>
        <taxon>Bacteria</taxon>
        <taxon>Bacillati</taxon>
        <taxon>Actinomycetota</taxon>
        <taxon>Actinomycetes</taxon>
        <taxon>Kitasatosporales</taxon>
        <taxon>Streptomycetaceae</taxon>
        <taxon>Streptomyces</taxon>
    </lineage>
</organism>
<accession>A0A919EHV9</accession>
<evidence type="ECO:0000256" key="7">
    <source>
        <dbReference type="SAM" id="Phobius"/>
    </source>
</evidence>
<evidence type="ECO:0000256" key="2">
    <source>
        <dbReference type="ARBA" id="ARBA00022475"/>
    </source>
</evidence>
<feature type="transmembrane region" description="Helical" evidence="7">
    <location>
        <begin position="705"/>
        <end position="725"/>
    </location>
</feature>
<comment type="caution">
    <text evidence="9">The sequence shown here is derived from an EMBL/GenBank/DDBJ whole genome shotgun (WGS) entry which is preliminary data.</text>
</comment>
<keyword evidence="5 7" id="KW-0472">Membrane</keyword>
<evidence type="ECO:0000259" key="8">
    <source>
        <dbReference type="Pfam" id="PF02687"/>
    </source>
</evidence>
<dbReference type="PANTHER" id="PTHR30572:SF4">
    <property type="entry name" value="ABC TRANSPORTER PERMEASE YTRF"/>
    <property type="match status" value="1"/>
</dbReference>
<evidence type="ECO:0000256" key="5">
    <source>
        <dbReference type="ARBA" id="ARBA00023136"/>
    </source>
</evidence>
<keyword evidence="3 7" id="KW-0812">Transmembrane</keyword>
<evidence type="ECO:0000256" key="3">
    <source>
        <dbReference type="ARBA" id="ARBA00022692"/>
    </source>
</evidence>
<proteinExistence type="inferred from homology"/>
<keyword evidence="10" id="KW-1185">Reference proteome</keyword>
<feature type="domain" description="ABC3 transporter permease C-terminal" evidence="8">
    <location>
        <begin position="625"/>
        <end position="732"/>
    </location>
</feature>
<dbReference type="EMBL" id="BNBE01000001">
    <property type="protein sequence ID" value="GHF80478.1"/>
    <property type="molecule type" value="Genomic_DNA"/>
</dbReference>
<dbReference type="InterPro" id="IPR003838">
    <property type="entry name" value="ABC3_permease_C"/>
</dbReference>
<feature type="transmembrane region" description="Helical" evidence="7">
    <location>
        <begin position="769"/>
        <end position="791"/>
    </location>
</feature>
<feature type="domain" description="ABC3 transporter permease C-terminal" evidence="8">
    <location>
        <begin position="814"/>
        <end position="921"/>
    </location>
</feature>
<dbReference type="AlphaFoldDB" id="A0A919EHV9"/>
<comment type="similarity">
    <text evidence="6">Belongs to the ABC-4 integral membrane protein family.</text>
</comment>
<dbReference type="PANTHER" id="PTHR30572">
    <property type="entry name" value="MEMBRANE COMPONENT OF TRANSPORTER-RELATED"/>
    <property type="match status" value="1"/>
</dbReference>
<comment type="subcellular location">
    <subcellularLocation>
        <location evidence="1">Cell membrane</location>
        <topology evidence="1">Multi-pass membrane protein</topology>
    </subcellularLocation>
</comment>
<evidence type="ECO:0000256" key="6">
    <source>
        <dbReference type="ARBA" id="ARBA00038076"/>
    </source>
</evidence>
<feature type="transmembrane region" description="Helical" evidence="7">
    <location>
        <begin position="624"/>
        <end position="646"/>
    </location>
</feature>
<dbReference type="Pfam" id="PF02687">
    <property type="entry name" value="FtsX"/>
    <property type="match status" value="2"/>
</dbReference>
<evidence type="ECO:0000256" key="4">
    <source>
        <dbReference type="ARBA" id="ARBA00022989"/>
    </source>
</evidence>
<dbReference type="Proteomes" id="UP000632849">
    <property type="component" value="Unassembled WGS sequence"/>
</dbReference>
<dbReference type="InterPro" id="IPR050250">
    <property type="entry name" value="Macrolide_Exporter_MacB"/>
</dbReference>
<evidence type="ECO:0000313" key="9">
    <source>
        <dbReference type="EMBL" id="GHF80478.1"/>
    </source>
</evidence>
<evidence type="ECO:0000256" key="1">
    <source>
        <dbReference type="ARBA" id="ARBA00004651"/>
    </source>
</evidence>
<feature type="transmembrane region" description="Helical" evidence="7">
    <location>
        <begin position="666"/>
        <end position="693"/>
    </location>
</feature>
<dbReference type="GO" id="GO:0005886">
    <property type="term" value="C:plasma membrane"/>
    <property type="evidence" value="ECO:0007669"/>
    <property type="project" value="UniProtKB-SubCell"/>
</dbReference>
<sequence>MLRLAAHQIRHRALRSLALLLGILAATSGFTLLTAGARTSQLHATGTVDDNYRGAYDILVRPHGTRSALEDREGLVRPNFLSGQFGGITSAQQTEIARLAGVDVAAPVAMVGYVVSDSPVRVDVTDQVDRNRTQQILTTRQVWSGDRGLSQLTDEAPSWVYVTKNRLLWPRVPMVGSGGSLSYADGTDPARVQARCGNDQAPVLEVLPGGRRVPLCQPTHSALSDGRGWLIAAQLTDDGRFVVGEHDRSRAPLVERRLTVNVSWPMALLLAAVDPGQEARLVGLDKAVTSGRYLRQDETVEDGVDELGSHHRYLPLLASTTPQIDERVTVGVERSHPGDPGIGGLSTAETTRRLKALSGTVLATRTFTADQAYGAGEGTTAHLTRIIQSGPPRYEGDSPLSPARVPVDQEALWHNEHFSGLSIPRFTQDTAYRPLRRVPPYRSPEVLAGTWSEDAIAVGRFDPARLTEFSSLSRVPLETYQPVEAAGADAASRRLLGDRPLLPDSNPGGYLATPPQLLTTLAALGRVLDPASEQARAPISAVRVRVAGVTGTDAASRERVRAVAEEITRTTGLDVDLTMGSSPSPRTVALGPGAFGRPPLSLTEGWSVKGVAVAVVEAADRKSVLLSGLVLVVCALFLLNAVGAGVRDRRKELAVLGCLGWSRPRIASLILTETALVGTVAGVLGAALARLLGPPLGIGVTTGRAALALPLALAVCLLAALPPALRATTRHPAQALRPAVRAARRPRDRRTLAGLAAANLARVPARTALGALSLAVGVCAVTAVTAILTAFGDRVVGTALGDAVALEVRGVDIAAATGTVLLGALAVADVVFLGIRERAPEFALLRATGWSEAHLVRLVLHEAALLGLLGSVAGSAAGAAAVARLTGAFTPALAATAAAAALGGVLLTAAAAAGPVAALLRLPTAPLLAED</sequence>
<gene>
    <name evidence="9" type="ORF">GCM10017667_05100</name>
</gene>